<dbReference type="GO" id="GO:0000155">
    <property type="term" value="F:phosphorelay sensor kinase activity"/>
    <property type="evidence" value="ECO:0007669"/>
    <property type="project" value="InterPro"/>
</dbReference>
<comment type="catalytic activity">
    <reaction evidence="1">
        <text>ATP + protein L-histidine = ADP + protein N-phospho-L-histidine.</text>
        <dbReference type="EC" id="2.7.13.3"/>
    </reaction>
</comment>
<dbReference type="SMART" id="SM00387">
    <property type="entry name" value="HATPase_c"/>
    <property type="match status" value="1"/>
</dbReference>
<dbReference type="EMBL" id="FMZW01000019">
    <property type="protein sequence ID" value="SDE06419.1"/>
    <property type="molecule type" value="Genomic_DNA"/>
</dbReference>
<evidence type="ECO:0000259" key="5">
    <source>
        <dbReference type="PROSITE" id="PS50109"/>
    </source>
</evidence>
<name>A0A1G6ZV53_9BRAD</name>
<evidence type="ECO:0000313" key="6">
    <source>
        <dbReference type="EMBL" id="SDE06419.1"/>
    </source>
</evidence>
<evidence type="ECO:0000256" key="2">
    <source>
        <dbReference type="ARBA" id="ARBA00012438"/>
    </source>
</evidence>
<feature type="domain" description="Histidine kinase" evidence="5">
    <location>
        <begin position="399"/>
        <end position="614"/>
    </location>
</feature>
<organism evidence="6 7">
    <name type="scientific">Bradyrhizobium brasilense</name>
    <dbReference type="NCBI Taxonomy" id="1419277"/>
    <lineage>
        <taxon>Bacteria</taxon>
        <taxon>Pseudomonadati</taxon>
        <taxon>Pseudomonadota</taxon>
        <taxon>Alphaproteobacteria</taxon>
        <taxon>Hyphomicrobiales</taxon>
        <taxon>Nitrobacteraceae</taxon>
        <taxon>Bradyrhizobium</taxon>
    </lineage>
</organism>
<dbReference type="SUPFAM" id="SSF47384">
    <property type="entry name" value="Homodimeric domain of signal transducing histidine kinase"/>
    <property type="match status" value="1"/>
</dbReference>
<dbReference type="RefSeq" id="WP_092084460.1">
    <property type="nucleotide sequence ID" value="NZ_FMZW01000019.1"/>
</dbReference>
<dbReference type="Pfam" id="PF00512">
    <property type="entry name" value="HisKA"/>
    <property type="match status" value="1"/>
</dbReference>
<reference evidence="6 7" key="1">
    <citation type="submission" date="2016-10" db="EMBL/GenBank/DDBJ databases">
        <authorList>
            <person name="de Groot N.N."/>
        </authorList>
    </citation>
    <scope>NUCLEOTIDE SEQUENCE [LARGE SCALE GENOMIC DNA]</scope>
    <source>
        <strain evidence="6 7">R5</strain>
    </source>
</reference>
<dbReference type="InterPro" id="IPR007487">
    <property type="entry name" value="ABC_transpt-TYRBP-like"/>
</dbReference>
<accession>A0A1G6ZV53</accession>
<dbReference type="InterPro" id="IPR036890">
    <property type="entry name" value="HATPase_C_sf"/>
</dbReference>
<evidence type="ECO:0000256" key="4">
    <source>
        <dbReference type="SAM" id="Phobius"/>
    </source>
</evidence>
<dbReference type="AlphaFoldDB" id="A0A1G6ZV53"/>
<dbReference type="InterPro" id="IPR004358">
    <property type="entry name" value="Sig_transdc_His_kin-like_C"/>
</dbReference>
<gene>
    <name evidence="6" type="ORF">SAMN05216337_101962</name>
</gene>
<keyword evidence="6" id="KW-0808">Transferase</keyword>
<dbReference type="PANTHER" id="PTHR43065:SF42">
    <property type="entry name" value="TWO-COMPONENT SENSOR PPRA"/>
    <property type="match status" value="1"/>
</dbReference>
<dbReference type="PANTHER" id="PTHR43065">
    <property type="entry name" value="SENSOR HISTIDINE KINASE"/>
    <property type="match status" value="1"/>
</dbReference>
<dbReference type="Pfam" id="PF02518">
    <property type="entry name" value="HATPase_c"/>
    <property type="match status" value="1"/>
</dbReference>
<dbReference type="SMART" id="SM00388">
    <property type="entry name" value="HisKA"/>
    <property type="match status" value="1"/>
</dbReference>
<dbReference type="InterPro" id="IPR036097">
    <property type="entry name" value="HisK_dim/P_sf"/>
</dbReference>
<feature type="transmembrane region" description="Helical" evidence="4">
    <location>
        <begin position="342"/>
        <end position="364"/>
    </location>
</feature>
<keyword evidence="3" id="KW-0597">Phosphoprotein</keyword>
<dbReference type="Gene3D" id="3.30.565.10">
    <property type="entry name" value="Histidine kinase-like ATPase, C-terminal domain"/>
    <property type="match status" value="1"/>
</dbReference>
<keyword evidence="6" id="KW-0418">Kinase</keyword>
<dbReference type="Proteomes" id="UP000199245">
    <property type="component" value="Unassembled WGS sequence"/>
</dbReference>
<evidence type="ECO:0000313" key="7">
    <source>
        <dbReference type="Proteomes" id="UP000199245"/>
    </source>
</evidence>
<dbReference type="InterPro" id="IPR003661">
    <property type="entry name" value="HisK_dim/P_dom"/>
</dbReference>
<evidence type="ECO:0000256" key="3">
    <source>
        <dbReference type="ARBA" id="ARBA00022553"/>
    </source>
</evidence>
<keyword evidence="4" id="KW-0472">Membrane</keyword>
<evidence type="ECO:0000256" key="1">
    <source>
        <dbReference type="ARBA" id="ARBA00000085"/>
    </source>
</evidence>
<dbReference type="EC" id="2.7.13.3" evidence="2"/>
<protein>
    <recommendedName>
        <fullName evidence="2">histidine kinase</fullName>
        <ecNumber evidence="2">2.7.13.3</ecNumber>
    </recommendedName>
</protein>
<dbReference type="Gene3D" id="3.40.50.2300">
    <property type="match status" value="2"/>
</dbReference>
<sequence>MGKAIRLSGLVIFLAALLAPVGLQAQQMRPHSMLVLDQSDRRGPFYYQVFVGLRDAVSAHGHAPTTVYTESLDLNRFGGEAYQEDFRRFLEAKYRDRPIGVVVTIGAAALELALRWRPQLWPDTPIVFALVEEADFKRLRPPASVTGGIVASKLQDAVTAARAVVPELKTVVLVGADWEQQVLFRNWKDQAAAGIPGLDIVEIIGRPMPEIVERVAALPDHSAIIYTGLYSDGKGNYYPPSDALGFVAAKANRPIVVTAETFLEPGGIGGFVIVPSRVGAEAAGRALRILDGEAPESLPPSVIDAVKPIFNWRQMQRWNVGQASLPKGSEIRFREPSFLEKYRWRAVALVLALLVQTALIAFLLHERHMRRSAEVEARSRLSELAHINRQATAGELSSSIAHELNQPLGSILTNAESAELILASPTPDLQEVREIISDIKRDDLRASEVIRRMRSLLKRAPFEKKEIDLNQTMREAFDFLKLQASARNVAIYLQTSPQTLRVKGDPVQLQQVILNLVVNSMDAMAKMPYGRTIIGRTEVNGDASAVISISDSGPGIPQDRLNDIFDPFFTTKEQGMGIGLSIARTIVLAHSGQLWAENQSGGGAVFHLSLPLAA</sequence>
<keyword evidence="4" id="KW-1133">Transmembrane helix</keyword>
<dbReference type="InterPro" id="IPR003594">
    <property type="entry name" value="HATPase_dom"/>
</dbReference>
<dbReference type="Pfam" id="PF04392">
    <property type="entry name" value="ABC_sub_bind"/>
    <property type="match status" value="1"/>
</dbReference>
<dbReference type="PRINTS" id="PR00344">
    <property type="entry name" value="BCTRLSENSOR"/>
</dbReference>
<dbReference type="Gene3D" id="1.10.287.130">
    <property type="match status" value="1"/>
</dbReference>
<proteinExistence type="predicted"/>
<dbReference type="PROSITE" id="PS50109">
    <property type="entry name" value="HIS_KIN"/>
    <property type="match status" value="1"/>
</dbReference>
<dbReference type="InterPro" id="IPR005467">
    <property type="entry name" value="His_kinase_dom"/>
</dbReference>
<dbReference type="SUPFAM" id="SSF55874">
    <property type="entry name" value="ATPase domain of HSP90 chaperone/DNA topoisomerase II/histidine kinase"/>
    <property type="match status" value="1"/>
</dbReference>
<dbReference type="CDD" id="cd00082">
    <property type="entry name" value="HisKA"/>
    <property type="match status" value="1"/>
</dbReference>
<keyword evidence="4" id="KW-0812">Transmembrane</keyword>